<gene>
    <name evidence="1" type="ORF">GGQ71_000442</name>
</gene>
<reference evidence="1 2" key="1">
    <citation type="submission" date="2020-08" db="EMBL/GenBank/DDBJ databases">
        <title>Genomic Encyclopedia of Type Strains, Phase IV (KMG-IV): sequencing the most valuable type-strain genomes for metagenomic binning, comparative biology and taxonomic classification.</title>
        <authorList>
            <person name="Goeker M."/>
        </authorList>
    </citation>
    <scope>NUCLEOTIDE SEQUENCE [LARGE SCALE GENOMIC DNA]</scope>
    <source>
        <strain evidence="1 2">DSM 100021</strain>
    </source>
</reference>
<dbReference type="AlphaFoldDB" id="A0A7W6HJC2"/>
<accession>A0A7W6HJC2</accession>
<sequence>MRLAKSAEQAAERIFYCLDLNPPETVACRDRLYAAFSHYRPVWNWCRQCFAAEEEEKVRRHPNPRTTPGDIIAPLYHEHPRCSGGRETFLHWLPRSLELFLLDSDICFLERLLTLAPWQWPAEEQGALREVLTRAAIGWFTGNDPSPLHIKDHLTRRPAASITSETLVCALLCLRVDPFALFAWLARTGGQRAHDVLLELAYREDIIDPPFYWLLEEGSDQALQPAFVRSLNRVCRDALSRIVAGGNRAERLWIWAMEADVELAADITASESLWRSNLLRLSPSQRRSEGAIVASAIPSGLC</sequence>
<dbReference type="OrthoDB" id="8410084at2"/>
<evidence type="ECO:0000313" key="1">
    <source>
        <dbReference type="EMBL" id="MBB4006206.1"/>
    </source>
</evidence>
<proteinExistence type="predicted"/>
<comment type="caution">
    <text evidence="1">The sequence shown here is derived from an EMBL/GenBank/DDBJ whole genome shotgun (WGS) entry which is preliminary data.</text>
</comment>
<evidence type="ECO:0000313" key="2">
    <source>
        <dbReference type="Proteomes" id="UP000544107"/>
    </source>
</evidence>
<protein>
    <submittedName>
        <fullName evidence="1">Uncharacterized protein</fullName>
    </submittedName>
</protein>
<dbReference type="EMBL" id="JACIED010000001">
    <property type="protein sequence ID" value="MBB4006206.1"/>
    <property type="molecule type" value="Genomic_DNA"/>
</dbReference>
<organism evidence="1 2">
    <name type="scientific">Allorhizobium taibaishanense</name>
    <dbReference type="NCBI Taxonomy" id="887144"/>
    <lineage>
        <taxon>Bacteria</taxon>
        <taxon>Pseudomonadati</taxon>
        <taxon>Pseudomonadota</taxon>
        <taxon>Alphaproteobacteria</taxon>
        <taxon>Hyphomicrobiales</taxon>
        <taxon>Rhizobiaceae</taxon>
        <taxon>Rhizobium/Agrobacterium group</taxon>
        <taxon>Allorhizobium</taxon>
    </lineage>
</organism>
<dbReference type="Proteomes" id="UP000544107">
    <property type="component" value="Unassembled WGS sequence"/>
</dbReference>
<name>A0A7W6HJC2_9HYPH</name>
<dbReference type="RefSeq" id="WP_139310688.1">
    <property type="nucleotide sequence ID" value="NZ_JACIED010000001.1"/>
</dbReference>